<gene>
    <name evidence="2" type="ORF">LZC95_01550</name>
</gene>
<accession>A0ABZ2KGK7</accession>
<feature type="compositionally biased region" description="Basic and acidic residues" evidence="1">
    <location>
        <begin position="198"/>
        <end position="208"/>
    </location>
</feature>
<evidence type="ECO:0000313" key="2">
    <source>
        <dbReference type="EMBL" id="WXA95526.1"/>
    </source>
</evidence>
<evidence type="ECO:0000313" key="3">
    <source>
        <dbReference type="Proteomes" id="UP001379533"/>
    </source>
</evidence>
<name>A0ABZ2KGK7_9BACT</name>
<dbReference type="EMBL" id="CP089982">
    <property type="protein sequence ID" value="WXA95526.1"/>
    <property type="molecule type" value="Genomic_DNA"/>
</dbReference>
<feature type="compositionally biased region" description="Basic and acidic residues" evidence="1">
    <location>
        <begin position="218"/>
        <end position="235"/>
    </location>
</feature>
<dbReference type="RefSeq" id="WP_394846130.1">
    <property type="nucleotide sequence ID" value="NZ_CP089982.1"/>
</dbReference>
<protein>
    <recommendedName>
        <fullName evidence="4">TolA protein</fullName>
    </recommendedName>
</protein>
<dbReference type="Proteomes" id="UP001379533">
    <property type="component" value="Chromosome"/>
</dbReference>
<feature type="compositionally biased region" description="Low complexity" evidence="1">
    <location>
        <begin position="251"/>
        <end position="260"/>
    </location>
</feature>
<feature type="compositionally biased region" description="Basic and acidic residues" evidence="1">
    <location>
        <begin position="262"/>
        <end position="271"/>
    </location>
</feature>
<reference evidence="2 3" key="1">
    <citation type="submission" date="2021-12" db="EMBL/GenBank/DDBJ databases">
        <title>Discovery of the Pendulisporaceae a myxobacterial family with distinct sporulation behavior and unique specialized metabolism.</title>
        <authorList>
            <person name="Garcia R."/>
            <person name="Popoff A."/>
            <person name="Bader C.D."/>
            <person name="Loehr J."/>
            <person name="Walesch S."/>
            <person name="Walt C."/>
            <person name="Boldt J."/>
            <person name="Bunk B."/>
            <person name="Haeckl F.J.F.P.J."/>
            <person name="Gunesch A.P."/>
            <person name="Birkelbach J."/>
            <person name="Nuebel U."/>
            <person name="Pietschmann T."/>
            <person name="Bach T."/>
            <person name="Mueller R."/>
        </authorList>
    </citation>
    <scope>NUCLEOTIDE SEQUENCE [LARGE SCALE GENOMIC DNA]</scope>
    <source>
        <strain evidence="2 3">MSr12523</strain>
    </source>
</reference>
<feature type="compositionally biased region" description="Basic and acidic residues" evidence="1">
    <location>
        <begin position="278"/>
        <end position="306"/>
    </location>
</feature>
<proteinExistence type="predicted"/>
<feature type="region of interest" description="Disordered" evidence="1">
    <location>
        <begin position="169"/>
        <end position="322"/>
    </location>
</feature>
<feature type="compositionally biased region" description="Low complexity" evidence="1">
    <location>
        <begin position="307"/>
        <end position="322"/>
    </location>
</feature>
<evidence type="ECO:0008006" key="4">
    <source>
        <dbReference type="Google" id="ProtNLM"/>
    </source>
</evidence>
<evidence type="ECO:0000256" key="1">
    <source>
        <dbReference type="SAM" id="MobiDB-lite"/>
    </source>
</evidence>
<organism evidence="2 3">
    <name type="scientific">Pendulispora brunnea</name>
    <dbReference type="NCBI Taxonomy" id="2905690"/>
    <lineage>
        <taxon>Bacteria</taxon>
        <taxon>Pseudomonadati</taxon>
        <taxon>Myxococcota</taxon>
        <taxon>Myxococcia</taxon>
        <taxon>Myxococcales</taxon>
        <taxon>Sorangiineae</taxon>
        <taxon>Pendulisporaceae</taxon>
        <taxon>Pendulispora</taxon>
    </lineage>
</organism>
<sequence length="322" mass="34023">MAAVSEEEIDGLYSVPLSEFIDVRKALATRAKKEGDKEGAAHIAALPKPSAAAWAVNQLYRHASDELDALHEAGASLRRAHRKGASGVREVFAAQQAQRAAIDALLQVARTILQKGGLAASDLTLDRIGETLTFISTLNRWGDAEPGRLSKELAPPGFDALLEVLGDGEELPPPIKKKEPAAKAPPKAPADSSHQRKAVAEARRKAEEALAAAKKNKAHAEARAKETNRAADEAQKAANDAESNARHLADAVKAAEAALARTKREASEAAKEASAAADHAETARTTADRARRANDDAADELRKAEAHLASAKKAEAALNKGR</sequence>
<keyword evidence="3" id="KW-1185">Reference proteome</keyword>